<protein>
    <submittedName>
        <fullName evidence="2">HlyD family efflux transporter periplasmic adaptor subunit</fullName>
    </submittedName>
</protein>
<dbReference type="Proteomes" id="UP000636110">
    <property type="component" value="Unassembled WGS sequence"/>
</dbReference>
<reference evidence="2 3" key="1">
    <citation type="submission" date="2019-11" db="EMBL/GenBank/DDBJ databases">
        <title>Description of Pedobacter sp. LMG 31462T.</title>
        <authorList>
            <person name="Carlier A."/>
            <person name="Qi S."/>
            <person name="Vandamme P."/>
        </authorList>
    </citation>
    <scope>NUCLEOTIDE SEQUENCE [LARGE SCALE GENOMIC DNA]</scope>
    <source>
        <strain evidence="2 3">LMG 31462</strain>
    </source>
</reference>
<dbReference type="SUPFAM" id="SSF111369">
    <property type="entry name" value="HlyD-like secretion proteins"/>
    <property type="match status" value="1"/>
</dbReference>
<name>A0ABR6EZE0_9SPHI</name>
<dbReference type="Pfam" id="PF25917">
    <property type="entry name" value="BSH_RND"/>
    <property type="match status" value="1"/>
</dbReference>
<accession>A0ABR6EZE0</accession>
<dbReference type="EMBL" id="WNXC01000006">
    <property type="protein sequence ID" value="MBB2150346.1"/>
    <property type="molecule type" value="Genomic_DNA"/>
</dbReference>
<dbReference type="PANTHER" id="PTHR30469:SF15">
    <property type="entry name" value="HLYD FAMILY OF SECRETION PROTEINS"/>
    <property type="match status" value="1"/>
</dbReference>
<dbReference type="PANTHER" id="PTHR30469">
    <property type="entry name" value="MULTIDRUG RESISTANCE PROTEIN MDTA"/>
    <property type="match status" value="1"/>
</dbReference>
<dbReference type="Gene3D" id="2.40.420.20">
    <property type="match status" value="1"/>
</dbReference>
<keyword evidence="3" id="KW-1185">Reference proteome</keyword>
<feature type="domain" description="Multidrug resistance protein MdtA-like barrel-sandwich hybrid" evidence="1">
    <location>
        <begin position="52"/>
        <end position="137"/>
    </location>
</feature>
<evidence type="ECO:0000259" key="1">
    <source>
        <dbReference type="Pfam" id="PF25917"/>
    </source>
</evidence>
<dbReference type="InterPro" id="IPR058625">
    <property type="entry name" value="MdtA-like_BSH"/>
</dbReference>
<evidence type="ECO:0000313" key="2">
    <source>
        <dbReference type="EMBL" id="MBB2150346.1"/>
    </source>
</evidence>
<dbReference type="Gene3D" id="2.40.50.100">
    <property type="match status" value="1"/>
</dbReference>
<proteinExistence type="predicted"/>
<sequence>MLGLLLSACGNTPKESAQEAPDLQTPVQVTLAGHHDMASYIDLNASATYLEKSNIKASINGYLRDMKVKMGDVVNSGQVLFSLVTKEAQAIGNSINRLDPGFKFSGTSNIRAAQAGFITMVNHQKGDYVTEGETLAVLSNKSSLVFLLDVPYAMRQNLVNNAVVMLTLPDGEKLKGTIAAPLATVDSIAQTQRFIIRVNPVHAIPENLVAVARVINVAHPNALTLPKSALLSNETEDEFWVMKLINDSTAVKVIVKKGIDDGKQIEILSPAFSSNERFVLTGNYGLADTAKVKIKP</sequence>
<organism evidence="2 3">
    <name type="scientific">Pedobacter gandavensis</name>
    <dbReference type="NCBI Taxonomy" id="2679963"/>
    <lineage>
        <taxon>Bacteria</taxon>
        <taxon>Pseudomonadati</taxon>
        <taxon>Bacteroidota</taxon>
        <taxon>Sphingobacteriia</taxon>
        <taxon>Sphingobacteriales</taxon>
        <taxon>Sphingobacteriaceae</taxon>
        <taxon>Pedobacter</taxon>
    </lineage>
</organism>
<evidence type="ECO:0000313" key="3">
    <source>
        <dbReference type="Proteomes" id="UP000636110"/>
    </source>
</evidence>
<comment type="caution">
    <text evidence="2">The sequence shown here is derived from an EMBL/GenBank/DDBJ whole genome shotgun (WGS) entry which is preliminary data.</text>
</comment>
<gene>
    <name evidence="2" type="ORF">GM920_15725</name>
</gene>